<keyword evidence="2" id="KW-1185">Reference proteome</keyword>
<accession>A0A7W7ZJJ8</accession>
<dbReference type="AlphaFoldDB" id="A0A7W7ZJJ8"/>
<reference evidence="1 2" key="1">
    <citation type="submission" date="2020-08" db="EMBL/GenBank/DDBJ databases">
        <title>Genomic Encyclopedia of Type Strains, Phase IV (KMG-V): Genome sequencing to study the core and pangenomes of soil and plant-associated prokaryotes.</title>
        <authorList>
            <person name="Whitman W."/>
        </authorList>
    </citation>
    <scope>NUCLEOTIDE SEQUENCE [LARGE SCALE GENOMIC DNA]</scope>
    <source>
        <strain evidence="1 2">M8UP14</strain>
    </source>
</reference>
<dbReference type="EMBL" id="JACHIP010000023">
    <property type="protein sequence ID" value="MBB5060957.1"/>
    <property type="molecule type" value="Genomic_DNA"/>
</dbReference>
<name>A0A7W7ZJJ8_9BACT</name>
<comment type="caution">
    <text evidence="1">The sequence shown here is derived from an EMBL/GenBank/DDBJ whole genome shotgun (WGS) entry which is preliminary data.</text>
</comment>
<sequence>MVDVCVNPTCKTAFTTLTTGDLYALENRSANTEFFWLCSACVPSVVPFLDLHGRVSVGSRLVRIPWSKFDAEIQLRLVHSSRESRSWLRTGVAREFSSRSDLPLSSLEAA</sequence>
<gene>
    <name evidence="1" type="ORF">HDF16_005693</name>
</gene>
<proteinExistence type="predicted"/>
<dbReference type="Proteomes" id="UP000540989">
    <property type="component" value="Unassembled WGS sequence"/>
</dbReference>
<evidence type="ECO:0000313" key="1">
    <source>
        <dbReference type="EMBL" id="MBB5060957.1"/>
    </source>
</evidence>
<evidence type="ECO:0000313" key="2">
    <source>
        <dbReference type="Proteomes" id="UP000540989"/>
    </source>
</evidence>
<protein>
    <submittedName>
        <fullName evidence="1">Uncharacterized protein</fullName>
    </submittedName>
</protein>
<organism evidence="1 2">
    <name type="scientific">Granulicella aggregans</name>
    <dbReference type="NCBI Taxonomy" id="474949"/>
    <lineage>
        <taxon>Bacteria</taxon>
        <taxon>Pseudomonadati</taxon>
        <taxon>Acidobacteriota</taxon>
        <taxon>Terriglobia</taxon>
        <taxon>Terriglobales</taxon>
        <taxon>Acidobacteriaceae</taxon>
        <taxon>Granulicella</taxon>
    </lineage>
</organism>